<dbReference type="InterPro" id="IPR002104">
    <property type="entry name" value="Integrase_catalytic"/>
</dbReference>
<feature type="domain" description="Tyr recombinase" evidence="7">
    <location>
        <begin position="236"/>
        <end position="452"/>
    </location>
</feature>
<evidence type="ECO:0000313" key="10">
    <source>
        <dbReference type="Proteomes" id="UP000825051"/>
    </source>
</evidence>
<keyword evidence="2" id="KW-0229">DNA integration</keyword>
<dbReference type="PANTHER" id="PTHR30349">
    <property type="entry name" value="PHAGE INTEGRASE-RELATED"/>
    <property type="match status" value="1"/>
</dbReference>
<evidence type="ECO:0000259" key="7">
    <source>
        <dbReference type="PROSITE" id="PS51898"/>
    </source>
</evidence>
<dbReference type="SUPFAM" id="SSF56349">
    <property type="entry name" value="DNA breaking-rejoining enzymes"/>
    <property type="match status" value="1"/>
</dbReference>
<evidence type="ECO:0000256" key="5">
    <source>
        <dbReference type="PROSITE-ProRule" id="PRU01248"/>
    </source>
</evidence>
<evidence type="ECO:0000256" key="2">
    <source>
        <dbReference type="ARBA" id="ARBA00022908"/>
    </source>
</evidence>
<dbReference type="InterPro" id="IPR013762">
    <property type="entry name" value="Integrase-like_cat_sf"/>
</dbReference>
<sequence length="454" mass="50597">MALAGERTEQKLDEIVSFPEWGEVLNGASAWSAEVKQAHVRAILGLLRACKATGRPLSAGFIRWHLARAGLTENARRAERAAFAWLFKAARAAGKTRPAARGFVAPEVGEQRPADNPRRSGPGAGPAVPPLAAADQGGAEWERALITAIRRKGFLWRTEQTYRAWAARFARFLAPRLPQTASGDDVAAFLSALAVEQRAAPSTQKQALNALVFFMQEALRLDLGEMDFRRARARERIPTVLSKAEVRQVLDQLPRGYRLMAEVMYGSGLRLMELLRLRVHHLDLARGQLKVYGGKGDKDRLTVLPESLREKLEAHLARLREIFAEDRAAEAPGVWLPEGLARKYPKAGMTWEWQWLWPSREFMQDPETGRRRRHHILDGTFQNAVRKAAGAAGMTKRVTPHVLRHSFATHLLEAGTDIRTVQELLGHQSVETTQIYTHVMQKPGLGVRSPLDAG</sequence>
<dbReference type="InterPro" id="IPR044068">
    <property type="entry name" value="CB"/>
</dbReference>
<dbReference type="InterPro" id="IPR050090">
    <property type="entry name" value="Tyrosine_recombinase_XerCD"/>
</dbReference>
<dbReference type="InterPro" id="IPR011946">
    <property type="entry name" value="Integrase_integron-type"/>
</dbReference>
<organism evidence="9 10">
    <name type="scientific">Horticoccus luteus</name>
    <dbReference type="NCBI Taxonomy" id="2862869"/>
    <lineage>
        <taxon>Bacteria</taxon>
        <taxon>Pseudomonadati</taxon>
        <taxon>Verrucomicrobiota</taxon>
        <taxon>Opitutia</taxon>
        <taxon>Opitutales</taxon>
        <taxon>Opitutaceae</taxon>
        <taxon>Horticoccus</taxon>
    </lineage>
</organism>
<keyword evidence="10" id="KW-1185">Reference proteome</keyword>
<dbReference type="AlphaFoldDB" id="A0A8F9TTB3"/>
<evidence type="ECO:0000256" key="3">
    <source>
        <dbReference type="ARBA" id="ARBA00023125"/>
    </source>
</evidence>
<keyword evidence="3 5" id="KW-0238">DNA-binding</keyword>
<feature type="domain" description="Core-binding (CB)" evidence="8">
    <location>
        <begin position="132"/>
        <end position="219"/>
    </location>
</feature>
<dbReference type="NCBIfam" id="TIGR02249">
    <property type="entry name" value="integrase_gron"/>
    <property type="match status" value="1"/>
</dbReference>
<evidence type="ECO:0000259" key="8">
    <source>
        <dbReference type="PROSITE" id="PS51900"/>
    </source>
</evidence>
<dbReference type="GO" id="GO:0003677">
    <property type="term" value="F:DNA binding"/>
    <property type="evidence" value="ECO:0007669"/>
    <property type="project" value="UniProtKB-UniRule"/>
</dbReference>
<keyword evidence="4" id="KW-0233">DNA recombination</keyword>
<dbReference type="PROSITE" id="PS51900">
    <property type="entry name" value="CB"/>
    <property type="match status" value="1"/>
</dbReference>
<dbReference type="Gene3D" id="1.10.150.130">
    <property type="match status" value="1"/>
</dbReference>
<dbReference type="Pfam" id="PF13495">
    <property type="entry name" value="Phage_int_SAM_4"/>
    <property type="match status" value="1"/>
</dbReference>
<dbReference type="Pfam" id="PF00589">
    <property type="entry name" value="Phage_integrase"/>
    <property type="match status" value="1"/>
</dbReference>
<dbReference type="RefSeq" id="WP_220160816.1">
    <property type="nucleotide sequence ID" value="NZ_CP080507.1"/>
</dbReference>
<dbReference type="PROSITE" id="PS51898">
    <property type="entry name" value="TYR_RECOMBINASE"/>
    <property type="match status" value="1"/>
</dbReference>
<dbReference type="GO" id="GO:0015074">
    <property type="term" value="P:DNA integration"/>
    <property type="evidence" value="ECO:0007669"/>
    <property type="project" value="UniProtKB-KW"/>
</dbReference>
<dbReference type="Proteomes" id="UP000825051">
    <property type="component" value="Chromosome"/>
</dbReference>
<evidence type="ECO:0000256" key="1">
    <source>
        <dbReference type="ARBA" id="ARBA00008857"/>
    </source>
</evidence>
<gene>
    <name evidence="9" type="ORF">K0B96_10285</name>
</gene>
<dbReference type="InterPro" id="IPR004107">
    <property type="entry name" value="Integrase_SAM-like_N"/>
</dbReference>
<evidence type="ECO:0000256" key="6">
    <source>
        <dbReference type="SAM" id="MobiDB-lite"/>
    </source>
</evidence>
<reference evidence="9" key="1">
    <citation type="submission" date="2021-08" db="EMBL/GenBank/DDBJ databases">
        <title>Genome of a novel bacterium of the phylum Verrucomicrobia, Oleiharenicola sp. KSB-15.</title>
        <authorList>
            <person name="Chung J.-H."/>
            <person name="Ahn J.-H."/>
            <person name="Yoon Y."/>
            <person name="Kim D.-Y."/>
            <person name="An S.-H."/>
            <person name="Park I."/>
            <person name="Yeon J."/>
        </authorList>
    </citation>
    <scope>NUCLEOTIDE SEQUENCE</scope>
    <source>
        <strain evidence="9">KSB-15</strain>
    </source>
</reference>
<feature type="compositionally biased region" description="Basic and acidic residues" evidence="6">
    <location>
        <begin position="109"/>
        <end position="118"/>
    </location>
</feature>
<evidence type="ECO:0000313" key="9">
    <source>
        <dbReference type="EMBL" id="QYM77712.1"/>
    </source>
</evidence>
<name>A0A8F9TTB3_9BACT</name>
<protein>
    <submittedName>
        <fullName evidence="9">Integron integrase</fullName>
    </submittedName>
</protein>
<dbReference type="EMBL" id="CP080507">
    <property type="protein sequence ID" value="QYM77712.1"/>
    <property type="molecule type" value="Genomic_DNA"/>
</dbReference>
<dbReference type="InterPro" id="IPR010998">
    <property type="entry name" value="Integrase_recombinase_N"/>
</dbReference>
<dbReference type="KEGG" id="ole:K0B96_10285"/>
<accession>A0A8F9TTB3</accession>
<feature type="region of interest" description="Disordered" evidence="6">
    <location>
        <begin position="101"/>
        <end position="133"/>
    </location>
</feature>
<proteinExistence type="inferred from homology"/>
<dbReference type="Gene3D" id="1.10.443.10">
    <property type="entry name" value="Intergrase catalytic core"/>
    <property type="match status" value="1"/>
</dbReference>
<comment type="similarity">
    <text evidence="1">Belongs to the 'phage' integrase family.</text>
</comment>
<dbReference type="InterPro" id="IPR011010">
    <property type="entry name" value="DNA_brk_join_enz"/>
</dbReference>
<evidence type="ECO:0000256" key="4">
    <source>
        <dbReference type="ARBA" id="ARBA00023172"/>
    </source>
</evidence>
<dbReference type="PANTHER" id="PTHR30349:SF64">
    <property type="entry name" value="PROPHAGE INTEGRASE INTD-RELATED"/>
    <property type="match status" value="1"/>
</dbReference>
<dbReference type="GO" id="GO:0006310">
    <property type="term" value="P:DNA recombination"/>
    <property type="evidence" value="ECO:0007669"/>
    <property type="project" value="UniProtKB-KW"/>
</dbReference>